<dbReference type="AlphaFoldDB" id="F5Y994"/>
<dbReference type="STRING" id="545695.TREAZ_3224"/>
<dbReference type="RefSeq" id="WP_015712336.1">
    <property type="nucleotide sequence ID" value="NC_015577.1"/>
</dbReference>
<dbReference type="OrthoDB" id="5431543at2"/>
<dbReference type="eggNOG" id="ENOG5033DPM">
    <property type="taxonomic scope" value="Bacteria"/>
</dbReference>
<sequence length="130" mass="15228">MAQIKNWEQFLEDGRGFHRTVKGSLKRPEIFTPELIQNIAAMGIEKYFMAIFTHRGCLPRNHTMTDFIEETKAFRPLPQDLEESLRYFDSLQSICSLEYFKIIKPKLEDVPRFVDAIDRVALFAEEEVAL</sequence>
<reference evidence="1 2" key="2">
    <citation type="journal article" date="2011" name="ISME J.">
        <title>RNA-seq reveals cooperative metabolic interactions between two termite-gut spirochete species in co-culture.</title>
        <authorList>
            <person name="Rosenthal A.Z."/>
            <person name="Matson E.G."/>
            <person name="Eldar A."/>
            <person name="Leadbetter J.R."/>
        </authorList>
    </citation>
    <scope>NUCLEOTIDE SEQUENCE [LARGE SCALE GENOMIC DNA]</scope>
    <source>
        <strain evidence="2">ATCC BAA-888 / DSM 13862 / ZAS-9</strain>
    </source>
</reference>
<proteinExistence type="predicted"/>
<dbReference type="InParanoid" id="F5Y994"/>
<accession>F5Y994</accession>
<dbReference type="EMBL" id="CP001841">
    <property type="protein sequence ID" value="AEF81521.1"/>
    <property type="molecule type" value="Genomic_DNA"/>
</dbReference>
<protein>
    <recommendedName>
        <fullName evidence="3">HEPN domain-containing protein</fullName>
    </recommendedName>
</protein>
<dbReference type="KEGG" id="taz:TREAZ_3224"/>
<name>F5Y994_LEAAZ</name>
<evidence type="ECO:0008006" key="3">
    <source>
        <dbReference type="Google" id="ProtNLM"/>
    </source>
</evidence>
<reference evidence="2" key="1">
    <citation type="submission" date="2009-12" db="EMBL/GenBank/DDBJ databases">
        <title>Complete sequence of Treponema azotonutricium strain ZAS-9.</title>
        <authorList>
            <person name="Tetu S.G."/>
            <person name="Matson E."/>
            <person name="Ren Q."/>
            <person name="Seshadri R."/>
            <person name="Elbourne L."/>
            <person name="Hassan K.A."/>
            <person name="Durkin A."/>
            <person name="Radune D."/>
            <person name="Mohamoud Y."/>
            <person name="Shay R."/>
            <person name="Jin S."/>
            <person name="Zhang X."/>
            <person name="Lucey K."/>
            <person name="Ballor N.R."/>
            <person name="Ottesen E."/>
            <person name="Rosenthal R."/>
            <person name="Allen A."/>
            <person name="Leadbetter J.R."/>
            <person name="Paulsen I.T."/>
        </authorList>
    </citation>
    <scope>NUCLEOTIDE SEQUENCE [LARGE SCALE GENOMIC DNA]</scope>
    <source>
        <strain evidence="2">ATCC BAA-888 / DSM 13862 / ZAS-9</strain>
    </source>
</reference>
<dbReference type="HOGENOM" id="CLU_1937195_0_0_12"/>
<evidence type="ECO:0000313" key="2">
    <source>
        <dbReference type="Proteomes" id="UP000009222"/>
    </source>
</evidence>
<gene>
    <name evidence="1" type="ordered locus">TREAZ_3224</name>
</gene>
<dbReference type="Proteomes" id="UP000009222">
    <property type="component" value="Chromosome"/>
</dbReference>
<organism evidence="1 2">
    <name type="scientific">Leadbettera azotonutricia (strain ATCC BAA-888 / DSM 13862 / ZAS-9)</name>
    <name type="common">Treponema azotonutricium</name>
    <dbReference type="NCBI Taxonomy" id="545695"/>
    <lineage>
        <taxon>Bacteria</taxon>
        <taxon>Pseudomonadati</taxon>
        <taxon>Spirochaetota</taxon>
        <taxon>Spirochaetia</taxon>
        <taxon>Spirochaetales</taxon>
        <taxon>Breznakiellaceae</taxon>
        <taxon>Leadbettera</taxon>
    </lineage>
</organism>
<keyword evidence="2" id="KW-1185">Reference proteome</keyword>
<evidence type="ECO:0000313" key="1">
    <source>
        <dbReference type="EMBL" id="AEF81521.1"/>
    </source>
</evidence>